<evidence type="ECO:0000256" key="1">
    <source>
        <dbReference type="SAM" id="MobiDB-lite"/>
    </source>
</evidence>
<reference evidence="2 3" key="1">
    <citation type="submission" date="2019-04" db="EMBL/GenBank/DDBJ databases">
        <title>Microbes associate with the intestines of laboratory mice.</title>
        <authorList>
            <person name="Navarre W."/>
            <person name="Wong E."/>
            <person name="Huang K."/>
            <person name="Tropini C."/>
            <person name="Ng K."/>
            <person name="Yu B."/>
        </authorList>
    </citation>
    <scope>NUCLEOTIDE SEQUENCE [LARGE SCALE GENOMIC DNA]</scope>
    <source>
        <strain evidence="2 3">NM69_E16B</strain>
    </source>
</reference>
<dbReference type="Proteomes" id="UP000310532">
    <property type="component" value="Unassembled WGS sequence"/>
</dbReference>
<comment type="caution">
    <text evidence="2">The sequence shown here is derived from an EMBL/GenBank/DDBJ whole genome shotgun (WGS) entry which is preliminary data.</text>
</comment>
<accession>A0A4S2B4X2</accession>
<proteinExistence type="predicted"/>
<evidence type="ECO:0000313" key="2">
    <source>
        <dbReference type="EMBL" id="TGY08951.1"/>
    </source>
</evidence>
<sequence>MEATIMPKKRKVIDIPENVFKYLSIKAAANGMNLKKYIENLIAKDVEDIDDSATYQQLIKTDPEGLSPASEEEQEQFRKWLGI</sequence>
<dbReference type="AlphaFoldDB" id="A0A4S2B4X2"/>
<feature type="region of interest" description="Disordered" evidence="1">
    <location>
        <begin position="63"/>
        <end position="83"/>
    </location>
</feature>
<organism evidence="2 3">
    <name type="scientific">Bacteroides muris</name>
    <name type="common">ex Afrizal et al. 2022</name>
    <dbReference type="NCBI Taxonomy" id="2516960"/>
    <lineage>
        <taxon>Bacteria</taxon>
        <taxon>Pseudomonadati</taxon>
        <taxon>Bacteroidota</taxon>
        <taxon>Bacteroidia</taxon>
        <taxon>Bacteroidales</taxon>
        <taxon>Bacteroidaceae</taxon>
        <taxon>Bacteroides</taxon>
    </lineage>
</organism>
<evidence type="ECO:0000313" key="3">
    <source>
        <dbReference type="Proteomes" id="UP000310532"/>
    </source>
</evidence>
<evidence type="ECO:0008006" key="4">
    <source>
        <dbReference type="Google" id="ProtNLM"/>
    </source>
</evidence>
<dbReference type="RefSeq" id="WP_136009197.1">
    <property type="nucleotide sequence ID" value="NZ_SRYZ01000004.1"/>
</dbReference>
<dbReference type="EMBL" id="SRYZ01000004">
    <property type="protein sequence ID" value="TGY08951.1"/>
    <property type="molecule type" value="Genomic_DNA"/>
</dbReference>
<keyword evidence="3" id="KW-1185">Reference proteome</keyword>
<name>A0A4S2B4X2_9BACE</name>
<protein>
    <recommendedName>
        <fullName evidence="4">Toxin-antitoxin system protein</fullName>
    </recommendedName>
</protein>
<gene>
    <name evidence="2" type="ORF">E5355_03485</name>
</gene>